<gene>
    <name evidence="2" type="ORF">QJS04_geneDACA023694</name>
</gene>
<feature type="transmembrane region" description="Helical" evidence="1">
    <location>
        <begin position="110"/>
        <end position="132"/>
    </location>
</feature>
<comment type="caution">
    <text evidence="2">The sequence shown here is derived from an EMBL/GenBank/DDBJ whole genome shotgun (WGS) entry which is preliminary data.</text>
</comment>
<sequence>MDGVEKVVAPKTWSPKWLHAYLPAVIILPLAFTLLLHFHDQIDLVALSLSFYTLLFFIISDFELQRVLRLPETDSKTKLRYGTVVWLFGSVAIMTSSWAISLMSPFAASVAVWSVAGLSVAASLCGLLVWGVKDPAWSWMISAEVPLLVRAAMWLFRGVCFGGFLCGFVLYLIRRQ</sequence>
<dbReference type="EMBL" id="JAUJYN010000002">
    <property type="protein sequence ID" value="KAK1278841.1"/>
    <property type="molecule type" value="Genomic_DNA"/>
</dbReference>
<feature type="transmembrane region" description="Helical" evidence="1">
    <location>
        <begin position="45"/>
        <end position="64"/>
    </location>
</feature>
<feature type="transmembrane region" description="Helical" evidence="1">
    <location>
        <begin position="84"/>
        <end position="103"/>
    </location>
</feature>
<accession>A0AAV9BRA7</accession>
<dbReference type="AlphaFoldDB" id="A0AAV9BRA7"/>
<dbReference type="Proteomes" id="UP001179952">
    <property type="component" value="Unassembled WGS sequence"/>
</dbReference>
<evidence type="ECO:0000313" key="2">
    <source>
        <dbReference type="EMBL" id="KAK1278841.1"/>
    </source>
</evidence>
<keyword evidence="1" id="KW-0812">Transmembrane</keyword>
<keyword evidence="1" id="KW-0472">Membrane</keyword>
<organism evidence="2 3">
    <name type="scientific">Acorus gramineus</name>
    <name type="common">Dwarf sweet flag</name>
    <dbReference type="NCBI Taxonomy" id="55184"/>
    <lineage>
        <taxon>Eukaryota</taxon>
        <taxon>Viridiplantae</taxon>
        <taxon>Streptophyta</taxon>
        <taxon>Embryophyta</taxon>
        <taxon>Tracheophyta</taxon>
        <taxon>Spermatophyta</taxon>
        <taxon>Magnoliopsida</taxon>
        <taxon>Liliopsida</taxon>
        <taxon>Acoraceae</taxon>
        <taxon>Acorus</taxon>
    </lineage>
</organism>
<feature type="transmembrane region" description="Helical" evidence="1">
    <location>
        <begin position="152"/>
        <end position="173"/>
    </location>
</feature>
<feature type="transmembrane region" description="Helical" evidence="1">
    <location>
        <begin position="20"/>
        <end position="38"/>
    </location>
</feature>
<evidence type="ECO:0000256" key="1">
    <source>
        <dbReference type="SAM" id="Phobius"/>
    </source>
</evidence>
<keyword evidence="1" id="KW-1133">Transmembrane helix</keyword>
<name>A0AAV9BRA7_ACOGR</name>
<keyword evidence="3" id="KW-1185">Reference proteome</keyword>
<reference evidence="2" key="2">
    <citation type="submission" date="2023-06" db="EMBL/GenBank/DDBJ databases">
        <authorList>
            <person name="Ma L."/>
            <person name="Liu K.-W."/>
            <person name="Li Z."/>
            <person name="Hsiao Y.-Y."/>
            <person name="Qi Y."/>
            <person name="Fu T."/>
            <person name="Tang G."/>
            <person name="Zhang D."/>
            <person name="Sun W.-H."/>
            <person name="Liu D.-K."/>
            <person name="Li Y."/>
            <person name="Chen G.-Z."/>
            <person name="Liu X.-D."/>
            <person name="Liao X.-Y."/>
            <person name="Jiang Y.-T."/>
            <person name="Yu X."/>
            <person name="Hao Y."/>
            <person name="Huang J."/>
            <person name="Zhao X.-W."/>
            <person name="Ke S."/>
            <person name="Chen Y.-Y."/>
            <person name="Wu W.-L."/>
            <person name="Hsu J.-L."/>
            <person name="Lin Y.-F."/>
            <person name="Huang M.-D."/>
            <person name="Li C.-Y."/>
            <person name="Huang L."/>
            <person name="Wang Z.-W."/>
            <person name="Zhao X."/>
            <person name="Zhong W.-Y."/>
            <person name="Peng D.-H."/>
            <person name="Ahmad S."/>
            <person name="Lan S."/>
            <person name="Zhang J.-S."/>
            <person name="Tsai W.-C."/>
            <person name="Van De Peer Y."/>
            <person name="Liu Z.-J."/>
        </authorList>
    </citation>
    <scope>NUCLEOTIDE SEQUENCE</scope>
    <source>
        <strain evidence="2">SCP</strain>
        <tissue evidence="2">Leaves</tissue>
    </source>
</reference>
<protein>
    <submittedName>
        <fullName evidence="2">Uncharacterized protein</fullName>
    </submittedName>
</protein>
<reference evidence="2" key="1">
    <citation type="journal article" date="2023" name="Nat. Commun.">
        <title>Diploid and tetraploid genomes of Acorus and the evolution of monocots.</title>
        <authorList>
            <person name="Ma L."/>
            <person name="Liu K.W."/>
            <person name="Li Z."/>
            <person name="Hsiao Y.Y."/>
            <person name="Qi Y."/>
            <person name="Fu T."/>
            <person name="Tang G.D."/>
            <person name="Zhang D."/>
            <person name="Sun W.H."/>
            <person name="Liu D.K."/>
            <person name="Li Y."/>
            <person name="Chen G.Z."/>
            <person name="Liu X.D."/>
            <person name="Liao X.Y."/>
            <person name="Jiang Y.T."/>
            <person name="Yu X."/>
            <person name="Hao Y."/>
            <person name="Huang J."/>
            <person name="Zhao X.W."/>
            <person name="Ke S."/>
            <person name="Chen Y.Y."/>
            <person name="Wu W.L."/>
            <person name="Hsu J.L."/>
            <person name="Lin Y.F."/>
            <person name="Huang M.D."/>
            <person name="Li C.Y."/>
            <person name="Huang L."/>
            <person name="Wang Z.W."/>
            <person name="Zhao X."/>
            <person name="Zhong W.Y."/>
            <person name="Peng D.H."/>
            <person name="Ahmad S."/>
            <person name="Lan S."/>
            <person name="Zhang J.S."/>
            <person name="Tsai W.C."/>
            <person name="Van de Peer Y."/>
            <person name="Liu Z.J."/>
        </authorList>
    </citation>
    <scope>NUCLEOTIDE SEQUENCE</scope>
    <source>
        <strain evidence="2">SCP</strain>
    </source>
</reference>
<proteinExistence type="predicted"/>
<evidence type="ECO:0000313" key="3">
    <source>
        <dbReference type="Proteomes" id="UP001179952"/>
    </source>
</evidence>